<evidence type="ECO:0000313" key="2">
    <source>
        <dbReference type="Proteomes" id="UP000823897"/>
    </source>
</evidence>
<accession>A0A9D2U023</accession>
<reference evidence="1" key="2">
    <citation type="submission" date="2021-04" db="EMBL/GenBank/DDBJ databases">
        <authorList>
            <person name="Gilroy R."/>
        </authorList>
    </citation>
    <scope>NUCLEOTIDE SEQUENCE</scope>
    <source>
        <strain evidence="1">ChiGjej3B3-11674</strain>
    </source>
</reference>
<evidence type="ECO:0000313" key="1">
    <source>
        <dbReference type="EMBL" id="HJD32951.1"/>
    </source>
</evidence>
<name>A0A9D2U023_9FIRM</name>
<comment type="caution">
    <text evidence="1">The sequence shown here is derived from an EMBL/GenBank/DDBJ whole genome shotgun (WGS) entry which is preliminary data.</text>
</comment>
<evidence type="ECO:0008006" key="3">
    <source>
        <dbReference type="Google" id="ProtNLM"/>
    </source>
</evidence>
<organism evidence="1 2">
    <name type="scientific">Candidatus Mediterraneibacter tabaqchaliae</name>
    <dbReference type="NCBI Taxonomy" id="2838689"/>
    <lineage>
        <taxon>Bacteria</taxon>
        <taxon>Bacillati</taxon>
        <taxon>Bacillota</taxon>
        <taxon>Clostridia</taxon>
        <taxon>Lachnospirales</taxon>
        <taxon>Lachnospiraceae</taxon>
        <taxon>Mediterraneibacter</taxon>
    </lineage>
</organism>
<dbReference type="AlphaFoldDB" id="A0A9D2U023"/>
<reference evidence="1" key="1">
    <citation type="journal article" date="2021" name="PeerJ">
        <title>Extensive microbial diversity within the chicken gut microbiome revealed by metagenomics and culture.</title>
        <authorList>
            <person name="Gilroy R."/>
            <person name="Ravi A."/>
            <person name="Getino M."/>
            <person name="Pursley I."/>
            <person name="Horton D.L."/>
            <person name="Alikhan N.F."/>
            <person name="Baker D."/>
            <person name="Gharbi K."/>
            <person name="Hall N."/>
            <person name="Watson M."/>
            <person name="Adriaenssens E.M."/>
            <person name="Foster-Nyarko E."/>
            <person name="Jarju S."/>
            <person name="Secka A."/>
            <person name="Antonio M."/>
            <person name="Oren A."/>
            <person name="Chaudhuri R.R."/>
            <person name="La Ragione R."/>
            <person name="Hildebrand F."/>
            <person name="Pallen M.J."/>
        </authorList>
    </citation>
    <scope>NUCLEOTIDE SEQUENCE</scope>
    <source>
        <strain evidence="1">ChiGjej3B3-11674</strain>
    </source>
</reference>
<gene>
    <name evidence="1" type="ORF">H9911_00235</name>
</gene>
<sequence length="125" mass="14202">MKSRYIIGFFAAFLILGMLLAAGYQLTYDHVMDRQNARARDEVSGAESIAAEGEKVENPDAEKEGFYLCELQGFVCVYLSDRSTIYEFTEIPVTDLPEEVQQEVAEGKYVRTVKELYAFLENYSS</sequence>
<dbReference type="Proteomes" id="UP000823897">
    <property type="component" value="Unassembled WGS sequence"/>
</dbReference>
<protein>
    <recommendedName>
        <fullName evidence="3">Bypass of forespore C C-terminal domain-containing protein</fullName>
    </recommendedName>
</protein>
<dbReference type="EMBL" id="DWUV01000006">
    <property type="protein sequence ID" value="HJD32951.1"/>
    <property type="molecule type" value="Genomic_DNA"/>
</dbReference>
<proteinExistence type="predicted"/>